<feature type="compositionally biased region" description="Polar residues" evidence="11">
    <location>
        <begin position="39"/>
        <end position="49"/>
    </location>
</feature>
<evidence type="ECO:0000256" key="7">
    <source>
        <dbReference type="ARBA" id="ARBA00023136"/>
    </source>
</evidence>
<dbReference type="EMBL" id="LACB01000261">
    <property type="protein sequence ID" value="KAJ9485533.1"/>
    <property type="molecule type" value="Genomic_DNA"/>
</dbReference>
<dbReference type="GO" id="GO:0000139">
    <property type="term" value="C:Golgi membrane"/>
    <property type="evidence" value="ECO:0007669"/>
    <property type="project" value="UniProtKB-SubCell"/>
</dbReference>
<evidence type="ECO:0000256" key="2">
    <source>
        <dbReference type="ARBA" id="ARBA00011023"/>
    </source>
</evidence>
<dbReference type="GO" id="GO:0017119">
    <property type="term" value="C:Golgi transport complex"/>
    <property type="evidence" value="ECO:0007669"/>
    <property type="project" value="UniProtKB-UniRule"/>
</dbReference>
<evidence type="ECO:0000256" key="4">
    <source>
        <dbReference type="ARBA" id="ARBA00022448"/>
    </source>
</evidence>
<feature type="compositionally biased region" description="Polar residues" evidence="11">
    <location>
        <begin position="732"/>
        <end position="742"/>
    </location>
</feature>
<reference evidence="14" key="1">
    <citation type="submission" date="2015-06" db="EMBL/GenBank/DDBJ databases">
        <authorList>
            <person name="Nguyen H."/>
        </authorList>
    </citation>
    <scope>NUCLEOTIDE SEQUENCE</scope>
    <source>
        <strain evidence="14">DAOM 180753</strain>
    </source>
</reference>
<accession>A0AAI9X714</accession>
<dbReference type="Pfam" id="PF20653">
    <property type="entry name" value="COG6_C"/>
    <property type="match status" value="1"/>
</dbReference>
<evidence type="ECO:0000259" key="13">
    <source>
        <dbReference type="Pfam" id="PF20653"/>
    </source>
</evidence>
<dbReference type="Pfam" id="PF06419">
    <property type="entry name" value="COG6_N"/>
    <property type="match status" value="1"/>
</dbReference>
<dbReference type="InterPro" id="IPR048369">
    <property type="entry name" value="COG6_C"/>
</dbReference>
<feature type="domain" description="Conserved Oligomeric Golgi complex subunit 6 C-terminal" evidence="13">
    <location>
        <begin position="235"/>
        <end position="779"/>
    </location>
</feature>
<feature type="domain" description="Conserved oligomeric complex COG6 N-terminal" evidence="12">
    <location>
        <begin position="91"/>
        <end position="203"/>
    </location>
</feature>
<feature type="region of interest" description="Disordered" evidence="11">
    <location>
        <begin position="39"/>
        <end position="65"/>
    </location>
</feature>
<feature type="compositionally biased region" description="Pro residues" evidence="11">
    <location>
        <begin position="53"/>
        <end position="62"/>
    </location>
</feature>
<dbReference type="PANTHER" id="PTHR21506:SF0">
    <property type="entry name" value="CONSERVED OLIGOMERIC GOLGI COMPLEX SUBUNIT 6"/>
    <property type="match status" value="1"/>
</dbReference>
<dbReference type="AlphaFoldDB" id="A0AAI9X714"/>
<comment type="function">
    <text evidence="9">Acts as a component of the peripheral membrane COG complex that is involved in intra-Golgi protein trafficking. COG is located at the cis-Golgi, and regulates tethering of retrograde intra-Golgi vesicles and possibly a number of other membrane trafficking events.</text>
</comment>
<comment type="caution">
    <text evidence="14">The sequence shown here is derived from an EMBL/GenBank/DDBJ whole genome shotgun (WGS) entry which is preliminary data.</text>
</comment>
<gene>
    <name evidence="14" type="primary">fcog6</name>
    <name evidence="14" type="ORF">VN97_g7828</name>
</gene>
<name>A0AAI9X714_PENTH</name>
<sequence>MLTIRYREGGRCAKCEVVLYFPSPTLRCVARTTMTSYFPTSGSASNGANTPTPSSPLSPPTQRPTALTNRLTTVLSASYADSDIRDSLETLSLRGIHNTAETRRQLRLDVQKEVVDCNAEIVKDFGKVAEQLRRIGTVVSTLNQTCDDMRKRINLAKQDTTPVLEEASALMTQKNETETKQELLEAFSKHFLVPEEDLLVLTSAEEPVGGRFFDVLARVKQVHHDCEVLLGGENQRLGLAVMELSTRNLNSAYQKLYRWIQKEFRSLNLEDPRISSTIRRALRVLAERPSLFHSCLDFFAEARDYVLSDAFHYALTDAVSGANGPGTGDHTVKPIEFSAHDPLRYVGDMLAWVHSTTVSEREALESLFVDDGDELARGIQAGLNSEPWSRIDEDQEMVFDGQKALSDLVNRDLTGVSRSLRQRIELVIQSHEDPVTCYKVVSLLSFYRTTFTKLVGAQSHLVDLIQSLERFTLSHFETLMRDQISALAGDNIALTPPDDLSPPQFLLDVLESLELLMKTYEASVGPQDSSADANNENPFTSVLRAAFDPFMTLARSSSDELQTTTAQSIYRTNILLAARAAVSPFPFASSTHVPPISAALSNLRSDLLDTQHQFLLESSGLQTLLEALEPFSDTAEDKTEKSDQQKPQLADLASLSAFQPESLITSSQQLDDFLPSALMDATDNLKRVQSLSLIQSVTEDAVEAFCRDFEFIEGMIIAADEARGTVSVAIGTGTSVSGQSGKSDGKIEANEKDDEESEGEQWSLRSLFPRTTGEIRVLLS</sequence>
<protein>
    <recommendedName>
        <fullName evidence="3 10">Conserved oligomeric Golgi complex subunit 6</fullName>
        <shortName evidence="10">COG complex subunit 6</shortName>
    </recommendedName>
    <alternativeName>
        <fullName evidence="8 10">Component of oligomeric Golgi complex 6</fullName>
    </alternativeName>
</protein>
<evidence type="ECO:0000256" key="8">
    <source>
        <dbReference type="ARBA" id="ARBA00031348"/>
    </source>
</evidence>
<evidence type="ECO:0000256" key="6">
    <source>
        <dbReference type="ARBA" id="ARBA00023034"/>
    </source>
</evidence>
<keyword evidence="6 10" id="KW-0333">Golgi apparatus</keyword>
<feature type="region of interest" description="Disordered" evidence="11">
    <location>
        <begin position="732"/>
        <end position="765"/>
    </location>
</feature>
<evidence type="ECO:0000256" key="3">
    <source>
        <dbReference type="ARBA" id="ARBA00020973"/>
    </source>
</evidence>
<evidence type="ECO:0000256" key="9">
    <source>
        <dbReference type="ARBA" id="ARBA00043873"/>
    </source>
</evidence>
<keyword evidence="15" id="KW-1185">Reference proteome</keyword>
<dbReference type="GO" id="GO:0006891">
    <property type="term" value="P:intra-Golgi vesicle-mediated transport"/>
    <property type="evidence" value="ECO:0007669"/>
    <property type="project" value="UniProtKB-UniRule"/>
</dbReference>
<evidence type="ECO:0000256" key="10">
    <source>
        <dbReference type="RuleBase" id="RU365075"/>
    </source>
</evidence>
<reference evidence="14" key="2">
    <citation type="journal article" date="2016" name="Fungal Biol.">
        <title>Ochratoxin A production by Penicillium thymicola.</title>
        <authorList>
            <person name="Nguyen H.D.T."/>
            <person name="McMullin D.R."/>
            <person name="Ponomareva E."/>
            <person name="Riley R."/>
            <person name="Pomraning K.R."/>
            <person name="Baker S.E."/>
            <person name="Seifert K.A."/>
        </authorList>
    </citation>
    <scope>NUCLEOTIDE SEQUENCE</scope>
    <source>
        <strain evidence="14">DAOM 180753</strain>
    </source>
</reference>
<dbReference type="GO" id="GO:0015031">
    <property type="term" value="P:protein transport"/>
    <property type="evidence" value="ECO:0007669"/>
    <property type="project" value="UniProtKB-KW"/>
</dbReference>
<evidence type="ECO:0000313" key="14">
    <source>
        <dbReference type="EMBL" id="KAJ9485533.1"/>
    </source>
</evidence>
<keyword evidence="4 10" id="KW-0813">Transport</keyword>
<dbReference type="Proteomes" id="UP001227192">
    <property type="component" value="Unassembled WGS sequence"/>
</dbReference>
<evidence type="ECO:0000256" key="11">
    <source>
        <dbReference type="SAM" id="MobiDB-lite"/>
    </source>
</evidence>
<comment type="similarity">
    <text evidence="2 10">Belongs to the COG6 family.</text>
</comment>
<dbReference type="SMART" id="SM01087">
    <property type="entry name" value="COG6"/>
    <property type="match status" value="1"/>
</dbReference>
<keyword evidence="5 10" id="KW-0653">Protein transport</keyword>
<evidence type="ECO:0000256" key="1">
    <source>
        <dbReference type="ARBA" id="ARBA00004395"/>
    </source>
</evidence>
<proteinExistence type="inferred from homology"/>
<evidence type="ECO:0000313" key="15">
    <source>
        <dbReference type="Proteomes" id="UP001227192"/>
    </source>
</evidence>
<dbReference type="InterPro" id="IPR048368">
    <property type="entry name" value="COG6_N"/>
</dbReference>
<keyword evidence="7 10" id="KW-0472">Membrane</keyword>
<evidence type="ECO:0000259" key="12">
    <source>
        <dbReference type="Pfam" id="PF06419"/>
    </source>
</evidence>
<comment type="function">
    <text evidence="10">Acts as component of the peripheral membrane COG complex that is involved in intra-Golgi protein trafficking. COG is located at the cis-Golgi, and regulates tethering of retrograde intra-Golgi vesicles and possibly a number of other membrane trafficking events.</text>
</comment>
<comment type="subunit">
    <text evidence="10">Component of the conserved oligomeric Golgi complex.</text>
</comment>
<evidence type="ECO:0000256" key="5">
    <source>
        <dbReference type="ARBA" id="ARBA00022927"/>
    </source>
</evidence>
<dbReference type="InterPro" id="IPR010490">
    <property type="entry name" value="COG6"/>
</dbReference>
<organism evidence="14 15">
    <name type="scientific">Penicillium thymicola</name>
    <dbReference type="NCBI Taxonomy" id="293382"/>
    <lineage>
        <taxon>Eukaryota</taxon>
        <taxon>Fungi</taxon>
        <taxon>Dikarya</taxon>
        <taxon>Ascomycota</taxon>
        <taxon>Pezizomycotina</taxon>
        <taxon>Eurotiomycetes</taxon>
        <taxon>Eurotiomycetidae</taxon>
        <taxon>Eurotiales</taxon>
        <taxon>Aspergillaceae</taxon>
        <taxon>Penicillium</taxon>
    </lineage>
</organism>
<dbReference type="PANTHER" id="PTHR21506">
    <property type="entry name" value="COMPONENT OF OLIGOMERIC GOLGI COMPLEX 6"/>
    <property type="match status" value="1"/>
</dbReference>
<comment type="subcellular location">
    <subcellularLocation>
        <location evidence="1 10">Golgi apparatus membrane</location>
        <topology evidence="1 10">Peripheral membrane protein</topology>
    </subcellularLocation>
</comment>